<feature type="compositionally biased region" description="Polar residues" evidence="1">
    <location>
        <begin position="111"/>
        <end position="125"/>
    </location>
</feature>
<evidence type="ECO:0000256" key="1">
    <source>
        <dbReference type="SAM" id="MobiDB-lite"/>
    </source>
</evidence>
<feature type="compositionally biased region" description="Basic and acidic residues" evidence="1">
    <location>
        <begin position="942"/>
        <end position="956"/>
    </location>
</feature>
<feature type="region of interest" description="Disordered" evidence="1">
    <location>
        <begin position="424"/>
        <end position="528"/>
    </location>
</feature>
<feature type="compositionally biased region" description="Polar residues" evidence="1">
    <location>
        <begin position="1"/>
        <end position="14"/>
    </location>
</feature>
<dbReference type="Proteomes" id="UP000814176">
    <property type="component" value="Unassembled WGS sequence"/>
</dbReference>
<proteinExistence type="predicted"/>
<protein>
    <submittedName>
        <fullName evidence="2">Uncharacterized protein</fullName>
    </submittedName>
</protein>
<feature type="compositionally biased region" description="Pro residues" evidence="1">
    <location>
        <begin position="185"/>
        <end position="194"/>
    </location>
</feature>
<feature type="compositionally biased region" description="Basic residues" evidence="1">
    <location>
        <begin position="930"/>
        <end position="940"/>
    </location>
</feature>
<feature type="compositionally biased region" description="Polar residues" evidence="1">
    <location>
        <begin position="917"/>
        <end position="926"/>
    </location>
</feature>
<evidence type="ECO:0000313" key="2">
    <source>
        <dbReference type="EMBL" id="KAH9829844.1"/>
    </source>
</evidence>
<accession>A0ABQ8JZT4</accession>
<dbReference type="GeneID" id="72008828"/>
<dbReference type="RefSeq" id="XP_047773207.1">
    <property type="nucleotide sequence ID" value="XM_047928096.1"/>
</dbReference>
<feature type="compositionally biased region" description="Gly residues" evidence="1">
    <location>
        <begin position="957"/>
        <end position="971"/>
    </location>
</feature>
<feature type="region of interest" description="Disordered" evidence="1">
    <location>
        <begin position="1"/>
        <end position="293"/>
    </location>
</feature>
<feature type="compositionally biased region" description="Low complexity" evidence="1">
    <location>
        <begin position="226"/>
        <end position="236"/>
    </location>
</feature>
<name>A0ABQ8JZT4_9APHY</name>
<feature type="compositionally biased region" description="Basic and acidic residues" evidence="1">
    <location>
        <begin position="432"/>
        <end position="450"/>
    </location>
</feature>
<feature type="compositionally biased region" description="Polar residues" evidence="1">
    <location>
        <begin position="486"/>
        <end position="501"/>
    </location>
</feature>
<feature type="region of interest" description="Disordered" evidence="1">
    <location>
        <begin position="568"/>
        <end position="591"/>
    </location>
</feature>
<keyword evidence="3" id="KW-1185">Reference proteome</keyword>
<organism evidence="2 3">
    <name type="scientific">Rhodofomes roseus</name>
    <dbReference type="NCBI Taxonomy" id="34475"/>
    <lineage>
        <taxon>Eukaryota</taxon>
        <taxon>Fungi</taxon>
        <taxon>Dikarya</taxon>
        <taxon>Basidiomycota</taxon>
        <taxon>Agaricomycotina</taxon>
        <taxon>Agaricomycetes</taxon>
        <taxon>Polyporales</taxon>
        <taxon>Rhodofomes</taxon>
    </lineage>
</organism>
<feature type="region of interest" description="Disordered" evidence="1">
    <location>
        <begin position="913"/>
        <end position="1000"/>
    </location>
</feature>
<evidence type="ECO:0000313" key="3">
    <source>
        <dbReference type="Proteomes" id="UP000814176"/>
    </source>
</evidence>
<sequence length="1000" mass="109462">MHSNPSQQQSSKTAKNGHRQAPGNAMQEKPAPSPSTLTSLEASPPPAQRNATGGRISPILEGSPSFADVTAGRRSTSPPLNNGRLLAPRLVPSPCDDDVPSLDIGPPAIIASSNQSSLIQDTAPANITLRPAPAPQPQAATNGPRKSSGAARDEETGWVEVRRNGRKRVVARQDATNATLGLGAPPGPPTPSPAPRAYSDSARGRSDHRKRRRLSTEEIADGGETSQPQPSLRLQPSPGPPFARTILPEQETSYDAHRPPAVPPHPRNSSQSTILEPQPVPAHSSQRPLPPTCHPSAAIDITEDSWRQVPSDTDLFWDPRIRRLTEELGPQQPAPSDVGSYADADMDEIIRSIRLPPPEETTFFNPPAVVMANMMSGGPLPRPAYNLGNRNEGSSSLPIRQTEPLATAPVSINADSSAFTAHWANGTWPREPNAREPTAREPVAHHERVHPPSTVVPQSQPERARSSLPREPYRAHNATPRPQPAQAGSSSAQPRTPTNGSGHEWPASGPSRERSANGPPQDRAQSRASVLSYVTIQPERNQRQAPPNDHDAMEVDDEQDFVNAPAPLFHRPQRAPRDQPPPPHAQPQQLRGNAAEHLPLLEDQLEDMNSHTNSGIDWLSEDITQPPPQSWRPIQFHSVRDVFIGQDEQQALLWRQIALQRPCVLLQIGGHGACEDDDSSSWQRYELLKEILWVLLGVDRKQLLAPQRARGVRPSMNEGPFYIMVTNVTEFQEAEMIRWYWLSTRWLSVNFIPFPTPLPTYLATWESSTAFVSTRLEDAVSMFARGFRRSPLFACTLRTIRRDKDRGAAGIWGDTPVVDAFNLLIDSIHVRVLPRMKGNGDPSPLFVLYCEPPTNHVEDWEIFRDTVRGHSFGVAGGRSPDLVLETHVCSICHSIDHTVGFCDLPDIRGWNGPQRELYSSTPANPQRENHGRKRGGKANRGRGNENGRGRGSDNGRGRGTGYGRGRGGRGGPSANRSYAGPSLDQASKNALLRGGNPDPW</sequence>
<reference evidence="2 3" key="1">
    <citation type="journal article" date="2021" name="Environ. Microbiol.">
        <title>Gene family expansions and transcriptome signatures uncover fungal adaptations to wood decay.</title>
        <authorList>
            <person name="Hage H."/>
            <person name="Miyauchi S."/>
            <person name="Viragh M."/>
            <person name="Drula E."/>
            <person name="Min B."/>
            <person name="Chaduli D."/>
            <person name="Navarro D."/>
            <person name="Favel A."/>
            <person name="Norest M."/>
            <person name="Lesage-Meessen L."/>
            <person name="Balint B."/>
            <person name="Merenyi Z."/>
            <person name="de Eugenio L."/>
            <person name="Morin E."/>
            <person name="Martinez A.T."/>
            <person name="Baldrian P."/>
            <person name="Stursova M."/>
            <person name="Martinez M.J."/>
            <person name="Novotny C."/>
            <person name="Magnuson J.K."/>
            <person name="Spatafora J.W."/>
            <person name="Maurice S."/>
            <person name="Pangilinan J."/>
            <person name="Andreopoulos W."/>
            <person name="LaButti K."/>
            <person name="Hundley H."/>
            <person name="Na H."/>
            <person name="Kuo A."/>
            <person name="Barry K."/>
            <person name="Lipzen A."/>
            <person name="Henrissat B."/>
            <person name="Riley R."/>
            <person name="Ahrendt S."/>
            <person name="Nagy L.G."/>
            <person name="Grigoriev I.V."/>
            <person name="Martin F."/>
            <person name="Rosso M.N."/>
        </authorList>
    </citation>
    <scope>NUCLEOTIDE SEQUENCE [LARGE SCALE GENOMIC DNA]</scope>
    <source>
        <strain evidence="2 3">CIRM-BRFM 1785</strain>
    </source>
</reference>
<comment type="caution">
    <text evidence="2">The sequence shown here is derived from an EMBL/GenBank/DDBJ whole genome shotgun (WGS) entry which is preliminary data.</text>
</comment>
<dbReference type="EMBL" id="JADCUA010000035">
    <property type="protein sequence ID" value="KAH9829844.1"/>
    <property type="molecule type" value="Genomic_DNA"/>
</dbReference>
<gene>
    <name evidence="2" type="ORF">C8Q71DRAFT_862949</name>
</gene>
<feature type="compositionally biased region" description="Basic and acidic residues" evidence="1">
    <location>
        <begin position="151"/>
        <end position="163"/>
    </location>
</feature>